<protein>
    <recommendedName>
        <fullName evidence="2">RNA 2',3'-cyclic phosphodiesterase</fullName>
        <shortName evidence="2">RNA 2',3'-CPDase</shortName>
        <ecNumber evidence="2">3.1.4.58</ecNumber>
    </recommendedName>
</protein>
<dbReference type="Gene3D" id="3.90.1140.10">
    <property type="entry name" value="Cyclic phosphodiesterase"/>
    <property type="match status" value="1"/>
</dbReference>
<keyword evidence="4" id="KW-1185">Reference proteome</keyword>
<dbReference type="EC" id="3.1.4.58" evidence="2"/>
<evidence type="ECO:0000256" key="2">
    <source>
        <dbReference type="HAMAP-Rule" id="MF_01940"/>
    </source>
</evidence>
<dbReference type="InterPro" id="IPR004175">
    <property type="entry name" value="RNA_CPDase"/>
</dbReference>
<keyword evidence="1 2" id="KW-0378">Hydrolase</keyword>
<comment type="function">
    <text evidence="2">Hydrolyzes RNA 2',3'-cyclic phosphodiester to an RNA 2'-phosphomonoester.</text>
</comment>
<dbReference type="NCBIfam" id="TIGR02258">
    <property type="entry name" value="2_5_ligase"/>
    <property type="match status" value="1"/>
</dbReference>
<dbReference type="PANTHER" id="PTHR35561:SF1">
    <property type="entry name" value="RNA 2',3'-CYCLIC PHOSPHODIESTERASE"/>
    <property type="match status" value="1"/>
</dbReference>
<feature type="active site" description="Proton donor" evidence="2">
    <location>
        <position position="40"/>
    </location>
</feature>
<evidence type="ECO:0000256" key="1">
    <source>
        <dbReference type="ARBA" id="ARBA00022801"/>
    </source>
</evidence>
<dbReference type="Pfam" id="PF13563">
    <property type="entry name" value="2_5_RNA_ligase2"/>
    <property type="match status" value="1"/>
</dbReference>
<evidence type="ECO:0000313" key="3">
    <source>
        <dbReference type="EMBL" id="QIK37747.1"/>
    </source>
</evidence>
<dbReference type="GO" id="GO:0008664">
    <property type="term" value="F:RNA 2',3'-cyclic 3'-phosphodiesterase activity"/>
    <property type="evidence" value="ECO:0007669"/>
    <property type="project" value="UniProtKB-EC"/>
</dbReference>
<comment type="similarity">
    <text evidence="2">Belongs to the 2H phosphoesterase superfamily. ThpR family.</text>
</comment>
<reference evidence="4" key="1">
    <citation type="submission" date="2020-01" db="EMBL/GenBank/DDBJ databases">
        <title>Caldichromatium gen. nov., sp. nov., a thermophilic purple sulfur bacterium member of the family Chromatiaceae isolated from Nakabusa hot spring, Japan.</title>
        <authorList>
            <person name="Saini M.K."/>
            <person name="Hanada S."/>
            <person name="Tank M."/>
        </authorList>
    </citation>
    <scope>NUCLEOTIDE SEQUENCE [LARGE SCALE GENOMIC DNA]</scope>
    <source>
        <strain evidence="4">No.7</strain>
    </source>
</reference>
<name>A0A6G7VD80_9GAMM</name>
<evidence type="ECO:0000313" key="4">
    <source>
        <dbReference type="Proteomes" id="UP000502699"/>
    </source>
</evidence>
<dbReference type="InterPro" id="IPR009097">
    <property type="entry name" value="Cyclic_Pdiesterase"/>
</dbReference>
<dbReference type="HAMAP" id="MF_01940">
    <property type="entry name" value="RNA_CPDase"/>
    <property type="match status" value="1"/>
</dbReference>
<comment type="catalytic activity">
    <reaction evidence="2">
        <text>a 3'-end 2',3'-cyclophospho-ribonucleotide-RNA + H2O = a 3'-end 2'-phospho-ribonucleotide-RNA + H(+)</text>
        <dbReference type="Rhea" id="RHEA:11828"/>
        <dbReference type="Rhea" id="RHEA-COMP:10464"/>
        <dbReference type="Rhea" id="RHEA-COMP:17353"/>
        <dbReference type="ChEBI" id="CHEBI:15377"/>
        <dbReference type="ChEBI" id="CHEBI:15378"/>
        <dbReference type="ChEBI" id="CHEBI:83064"/>
        <dbReference type="ChEBI" id="CHEBI:173113"/>
        <dbReference type="EC" id="3.1.4.58"/>
    </reaction>
</comment>
<sequence>MSERWFFAIWPDDAVREALLTVLNRSGRLPGRPTHPLDWHLTLTFVGVLPPGGLACVESAATAVRTSAFQMSLERIGHFSGSQVLWCGPSFPPRQLTELAQDLQARLTADCGLRSDPRPYCPHLTLARRVRSAPPLQIDQPIAWTVSEWILAYGVSGSVPRYRVHRRYPLAVDPGAWASG</sequence>
<dbReference type="SUPFAM" id="SSF55144">
    <property type="entry name" value="LigT-like"/>
    <property type="match status" value="1"/>
</dbReference>
<organism evidence="3 4">
    <name type="scientific">Caldichromatium japonicum</name>
    <dbReference type="NCBI Taxonomy" id="2699430"/>
    <lineage>
        <taxon>Bacteria</taxon>
        <taxon>Pseudomonadati</taxon>
        <taxon>Pseudomonadota</taxon>
        <taxon>Gammaproteobacteria</taxon>
        <taxon>Chromatiales</taxon>
        <taxon>Chromatiaceae</taxon>
        <taxon>Caldichromatium</taxon>
    </lineage>
</organism>
<dbReference type="PANTHER" id="PTHR35561">
    <property type="entry name" value="RNA 2',3'-CYCLIC PHOSPHODIESTERASE"/>
    <property type="match status" value="1"/>
</dbReference>
<dbReference type="RefSeq" id="WP_166270509.1">
    <property type="nucleotide sequence ID" value="NZ_CP048029.1"/>
</dbReference>
<dbReference type="GO" id="GO:0004113">
    <property type="term" value="F:2',3'-cyclic-nucleotide 3'-phosphodiesterase activity"/>
    <property type="evidence" value="ECO:0007669"/>
    <property type="project" value="InterPro"/>
</dbReference>
<proteinExistence type="inferred from homology"/>
<gene>
    <name evidence="3" type="primary">thpR</name>
    <name evidence="3" type="ORF">GWK36_06835</name>
</gene>
<dbReference type="EMBL" id="CP048029">
    <property type="protein sequence ID" value="QIK37747.1"/>
    <property type="molecule type" value="Genomic_DNA"/>
</dbReference>
<feature type="active site" description="Proton acceptor" evidence="2">
    <location>
        <position position="123"/>
    </location>
</feature>
<feature type="short sequence motif" description="HXTX 2" evidence="2">
    <location>
        <begin position="123"/>
        <end position="126"/>
    </location>
</feature>
<dbReference type="KEGG" id="cjap:GWK36_06835"/>
<dbReference type="Proteomes" id="UP000502699">
    <property type="component" value="Chromosome"/>
</dbReference>
<feature type="short sequence motif" description="HXTX 1" evidence="2">
    <location>
        <begin position="40"/>
        <end position="43"/>
    </location>
</feature>
<accession>A0A6G7VD80</accession>
<dbReference type="AlphaFoldDB" id="A0A6G7VD80"/>